<name>A0A1H0F388_9BACI</name>
<evidence type="ECO:0000313" key="3">
    <source>
        <dbReference type="Proteomes" id="UP000198778"/>
    </source>
</evidence>
<dbReference type="InterPro" id="IPR017926">
    <property type="entry name" value="GATASE"/>
</dbReference>
<keyword evidence="2" id="KW-0808">Transferase</keyword>
<dbReference type="PROSITE" id="PS51273">
    <property type="entry name" value="GATASE_TYPE_1"/>
    <property type="match status" value="1"/>
</dbReference>
<dbReference type="EMBL" id="FNIL01000004">
    <property type="protein sequence ID" value="SDN89124.1"/>
    <property type="molecule type" value="Genomic_DNA"/>
</dbReference>
<keyword evidence="2" id="KW-0315">Glutamine amidotransferase</keyword>
<dbReference type="STRING" id="745820.SAMN04488053_104172"/>
<sequence>MKVYDWSSVDVVVLEADGEVSDGNGYGAAIVKRLEDLNYSPVLIDFKENSYDLKDVVGKPIIISGGMTEVTSDEMWVQHARSFVKERILYNQQAERKNKIPLLGICFGAQLIAESYEKGSVSYLNTPQMGVSNIKLEDPAHPLFKGYKVQFPAYSFHYNQIKIQDANIISSHHMEGEEFVQAFEIDNSHCFGVQFHPELTYEEYLPLLETYEDLLVKDLGLSMENIRKNLLPIKSNKHILKNFLEI</sequence>
<reference evidence="3" key="1">
    <citation type="submission" date="2016-10" db="EMBL/GenBank/DDBJ databases">
        <authorList>
            <person name="Varghese N."/>
            <person name="Submissions S."/>
        </authorList>
    </citation>
    <scope>NUCLEOTIDE SEQUENCE [LARGE SCALE GENOMIC DNA]</scope>
    <source>
        <strain evidence="3">CGMCC 1.10369</strain>
    </source>
</reference>
<organism evidence="2 3">
    <name type="scientific">Alkalicoccus daliensis</name>
    <dbReference type="NCBI Taxonomy" id="745820"/>
    <lineage>
        <taxon>Bacteria</taxon>
        <taxon>Bacillati</taxon>
        <taxon>Bacillota</taxon>
        <taxon>Bacilli</taxon>
        <taxon>Bacillales</taxon>
        <taxon>Bacillaceae</taxon>
        <taxon>Alkalicoccus</taxon>
    </lineage>
</organism>
<keyword evidence="3" id="KW-1185">Reference proteome</keyword>
<dbReference type="OrthoDB" id="9807137at2"/>
<dbReference type="PANTHER" id="PTHR42695">
    <property type="entry name" value="GLUTAMINE AMIDOTRANSFERASE YLR126C-RELATED"/>
    <property type="match status" value="1"/>
</dbReference>
<gene>
    <name evidence="2" type="ORF">SAMN04488053_104172</name>
</gene>
<dbReference type="Proteomes" id="UP000198778">
    <property type="component" value="Unassembled WGS sequence"/>
</dbReference>
<proteinExistence type="predicted"/>
<dbReference type="SUPFAM" id="SSF52317">
    <property type="entry name" value="Class I glutamine amidotransferase-like"/>
    <property type="match status" value="1"/>
</dbReference>
<dbReference type="AlphaFoldDB" id="A0A1H0F388"/>
<dbReference type="InterPro" id="IPR044992">
    <property type="entry name" value="ChyE-like"/>
</dbReference>
<evidence type="ECO:0000313" key="2">
    <source>
        <dbReference type="EMBL" id="SDN89124.1"/>
    </source>
</evidence>
<evidence type="ECO:0000259" key="1">
    <source>
        <dbReference type="Pfam" id="PF00117"/>
    </source>
</evidence>
<accession>A0A1H0F388</accession>
<dbReference type="PANTHER" id="PTHR42695:SF5">
    <property type="entry name" value="GLUTAMINE AMIDOTRANSFERASE YLR126C-RELATED"/>
    <property type="match status" value="1"/>
</dbReference>
<feature type="domain" description="Glutamine amidotransferase" evidence="1">
    <location>
        <begin position="25"/>
        <end position="202"/>
    </location>
</feature>
<dbReference type="RefSeq" id="WP_090842605.1">
    <property type="nucleotide sequence ID" value="NZ_FNIL01000004.1"/>
</dbReference>
<dbReference type="Gene3D" id="3.40.50.880">
    <property type="match status" value="1"/>
</dbReference>
<dbReference type="GO" id="GO:0016740">
    <property type="term" value="F:transferase activity"/>
    <property type="evidence" value="ECO:0007669"/>
    <property type="project" value="UniProtKB-KW"/>
</dbReference>
<protein>
    <submittedName>
        <fullName evidence="2">GMP synthase-Glutamine amidotransferase</fullName>
    </submittedName>
</protein>
<dbReference type="InterPro" id="IPR029062">
    <property type="entry name" value="Class_I_gatase-like"/>
</dbReference>
<dbReference type="GO" id="GO:0005829">
    <property type="term" value="C:cytosol"/>
    <property type="evidence" value="ECO:0007669"/>
    <property type="project" value="TreeGrafter"/>
</dbReference>
<dbReference type="Pfam" id="PF00117">
    <property type="entry name" value="GATase"/>
    <property type="match status" value="1"/>
</dbReference>